<dbReference type="Gene3D" id="3.30.200.20">
    <property type="entry name" value="Phosphorylase Kinase, domain 1"/>
    <property type="match status" value="1"/>
</dbReference>
<reference evidence="10 11" key="1">
    <citation type="submission" date="2019-09" db="EMBL/GenBank/DDBJ databases">
        <title>Bird 10,000 Genomes (B10K) Project - Family phase.</title>
        <authorList>
            <person name="Zhang G."/>
        </authorList>
    </citation>
    <scope>NUCLEOTIDE SEQUENCE [LARGE SCALE GENOMIC DNA]</scope>
    <source>
        <strain evidence="10">B10K-DU-001-55</strain>
        <tissue evidence="10">Muscle</tissue>
    </source>
</reference>
<dbReference type="InterPro" id="IPR029267">
    <property type="entry name" value="FAM212"/>
</dbReference>
<evidence type="ECO:0000256" key="1">
    <source>
        <dbReference type="ARBA" id="ARBA00004123"/>
    </source>
</evidence>
<evidence type="ECO:0000256" key="6">
    <source>
        <dbReference type="ARBA" id="ARBA00070090"/>
    </source>
</evidence>
<dbReference type="PANTHER" id="PTHR28615:SF2">
    <property type="entry name" value="PAK4-INHIBITOR INKA2"/>
    <property type="match status" value="1"/>
</dbReference>
<name>A0A7L2B627_9GRUI</name>
<dbReference type="PANTHER" id="PTHR28615">
    <property type="entry name" value="PAK4-INHIBITOR INKA1-RELATED"/>
    <property type="match status" value="1"/>
</dbReference>
<keyword evidence="11" id="KW-1185">Reference proteome</keyword>
<evidence type="ECO:0000313" key="11">
    <source>
        <dbReference type="Proteomes" id="UP000590868"/>
    </source>
</evidence>
<dbReference type="GO" id="GO:0005634">
    <property type="term" value="C:nucleus"/>
    <property type="evidence" value="ECO:0007669"/>
    <property type="project" value="UniProtKB-SubCell"/>
</dbReference>
<dbReference type="OrthoDB" id="9931119at2759"/>
<protein>
    <recommendedName>
        <fullName evidence="7">PAK4-inhibitor INKA2</fullName>
    </recommendedName>
    <alternativeName>
        <fullName evidence="6">PAK4-inhibitor inka2</fullName>
    </alternativeName>
</protein>
<gene>
    <name evidence="10" type="primary">Inka2</name>
    <name evidence="10" type="ORF">HELFUL_R14458</name>
</gene>
<comment type="similarity">
    <text evidence="2">Belongs to the INKA family.</text>
</comment>
<dbReference type="AlphaFoldDB" id="A0A7L2B627"/>
<feature type="non-terminal residue" evidence="10">
    <location>
        <position position="1"/>
    </location>
</feature>
<comment type="caution">
    <text evidence="10">The sequence shown here is derived from an EMBL/GenBank/DDBJ whole genome shotgun (WGS) entry which is preliminary data.</text>
</comment>
<dbReference type="GO" id="GO:0019901">
    <property type="term" value="F:protein kinase binding"/>
    <property type="evidence" value="ECO:0007669"/>
    <property type="project" value="TreeGrafter"/>
</dbReference>
<sequence length="293" mass="32880">LSMKEVGDGLHEQMNCMMGALQELKLLQVQTALEQLDISGSRNTVSGAERHQCCQSSRDVPRARQDERLRREALVEEHSPTPFVCAMPQPVGLSHPAVLPEGSHLGDTPSSFTTLSACQECLGCDDGHDWTSSLMSQSRNRQPLVLGDNIFADLVGNWLDLPELDKKGEKSEASLSMSRSQELCRKFSLTANIFKKFLRSVRPDRDRLLKEKPCWLPPEDKQPELSKRPKKMSKLKGTFYFPLHGNIQGHHSKTERCPKVESNSSKTKLGTKKVHKTVDYPQSGFDINTAVWV</sequence>
<evidence type="ECO:0000259" key="9">
    <source>
        <dbReference type="Pfam" id="PF15342"/>
    </source>
</evidence>
<evidence type="ECO:0000256" key="7">
    <source>
        <dbReference type="ARBA" id="ARBA00072461"/>
    </source>
</evidence>
<comment type="subunit">
    <text evidence="5">Interacts with PAK4.</text>
</comment>
<dbReference type="GO" id="GO:0030291">
    <property type="term" value="F:protein serine/threonine kinase inhibitor activity"/>
    <property type="evidence" value="ECO:0007669"/>
    <property type="project" value="InterPro"/>
</dbReference>
<evidence type="ECO:0000256" key="8">
    <source>
        <dbReference type="SAM" id="MobiDB-lite"/>
    </source>
</evidence>
<dbReference type="InterPro" id="IPR039201">
    <property type="entry name" value="Inka"/>
</dbReference>
<feature type="region of interest" description="Disordered" evidence="8">
    <location>
        <begin position="249"/>
        <end position="270"/>
    </location>
</feature>
<proteinExistence type="inferred from homology"/>
<dbReference type="Proteomes" id="UP000590868">
    <property type="component" value="Unassembled WGS sequence"/>
</dbReference>
<evidence type="ECO:0000313" key="10">
    <source>
        <dbReference type="EMBL" id="NXP54813.1"/>
    </source>
</evidence>
<dbReference type="Pfam" id="PF15342">
    <property type="entry name" value="FAM212"/>
    <property type="match status" value="1"/>
</dbReference>
<feature type="domain" description="FAM212" evidence="9">
    <location>
        <begin position="113"/>
        <end position="164"/>
    </location>
</feature>
<evidence type="ECO:0000256" key="2">
    <source>
        <dbReference type="ARBA" id="ARBA00008302"/>
    </source>
</evidence>
<comment type="function">
    <text evidence="4">Inhibitor of the serine/threonine-protein kinase PAK4. Acts by binding PAK4 in a substrate-like manner, inhibiting the protein kinase activity.</text>
</comment>
<evidence type="ECO:0000256" key="3">
    <source>
        <dbReference type="ARBA" id="ARBA00023242"/>
    </source>
</evidence>
<organism evidence="10 11">
    <name type="scientific">Heliornis fulica</name>
    <name type="common">sungrebe</name>
    <dbReference type="NCBI Taxonomy" id="54369"/>
    <lineage>
        <taxon>Eukaryota</taxon>
        <taxon>Metazoa</taxon>
        <taxon>Chordata</taxon>
        <taxon>Craniata</taxon>
        <taxon>Vertebrata</taxon>
        <taxon>Euteleostomi</taxon>
        <taxon>Archelosauria</taxon>
        <taxon>Archosauria</taxon>
        <taxon>Dinosauria</taxon>
        <taxon>Saurischia</taxon>
        <taxon>Theropoda</taxon>
        <taxon>Coelurosauria</taxon>
        <taxon>Aves</taxon>
        <taxon>Neognathae</taxon>
        <taxon>Neoaves</taxon>
        <taxon>Gruiformes</taxon>
        <taxon>Heliornithidae</taxon>
        <taxon>Heliornis</taxon>
    </lineage>
</organism>
<dbReference type="EMBL" id="VXBZ01011324">
    <property type="protein sequence ID" value="NXP54813.1"/>
    <property type="molecule type" value="Genomic_DNA"/>
</dbReference>
<accession>A0A7L2B627</accession>
<comment type="subcellular location">
    <subcellularLocation>
        <location evidence="1">Nucleus</location>
    </subcellularLocation>
</comment>
<evidence type="ECO:0000256" key="5">
    <source>
        <dbReference type="ARBA" id="ARBA00046852"/>
    </source>
</evidence>
<keyword evidence="3" id="KW-0539">Nucleus</keyword>
<dbReference type="FunFam" id="3.30.200.20:FF:000319">
    <property type="entry name" value="Inka box actin regulator 2"/>
    <property type="match status" value="1"/>
</dbReference>
<evidence type="ECO:0000256" key="4">
    <source>
        <dbReference type="ARBA" id="ARBA00045406"/>
    </source>
</evidence>
<feature type="non-terminal residue" evidence="10">
    <location>
        <position position="293"/>
    </location>
</feature>